<reference evidence="2 3" key="1">
    <citation type="submission" date="2015-01" db="EMBL/GenBank/DDBJ databases">
        <title>Evolution of Trichinella species and genotypes.</title>
        <authorList>
            <person name="Korhonen P.K."/>
            <person name="Edoardo P."/>
            <person name="Giuseppe L.R."/>
            <person name="Gasser R.B."/>
        </authorList>
    </citation>
    <scope>NUCLEOTIDE SEQUENCE [LARGE SCALE GENOMIC DNA]</scope>
    <source>
        <strain evidence="2">ISS120</strain>
    </source>
</reference>
<organism evidence="2 3">
    <name type="scientific">Trichinella britovi</name>
    <name type="common">Parasitic roundworm</name>
    <dbReference type="NCBI Taxonomy" id="45882"/>
    <lineage>
        <taxon>Eukaryota</taxon>
        <taxon>Metazoa</taxon>
        <taxon>Ecdysozoa</taxon>
        <taxon>Nematoda</taxon>
        <taxon>Enoplea</taxon>
        <taxon>Dorylaimia</taxon>
        <taxon>Trichinellida</taxon>
        <taxon>Trichinellidae</taxon>
        <taxon>Trichinella</taxon>
    </lineage>
</organism>
<sequence>MRETRNTFRAELSITYSNRLDLIREEDKIFTLHLLMAFNFILNLASRISLSA</sequence>
<keyword evidence="1" id="KW-0812">Transmembrane</keyword>
<proteinExistence type="predicted"/>
<protein>
    <submittedName>
        <fullName evidence="2">Uncharacterized protein</fullName>
    </submittedName>
</protein>
<evidence type="ECO:0000256" key="1">
    <source>
        <dbReference type="SAM" id="Phobius"/>
    </source>
</evidence>
<comment type="caution">
    <text evidence="2">The sequence shown here is derived from an EMBL/GenBank/DDBJ whole genome shotgun (WGS) entry which is preliminary data.</text>
</comment>
<evidence type="ECO:0000313" key="2">
    <source>
        <dbReference type="EMBL" id="KRY02881.1"/>
    </source>
</evidence>
<evidence type="ECO:0000313" key="3">
    <source>
        <dbReference type="Proteomes" id="UP000054653"/>
    </source>
</evidence>
<name>A0A0V0YRS0_TRIBR</name>
<keyword evidence="1" id="KW-1133">Transmembrane helix</keyword>
<keyword evidence="1" id="KW-0472">Membrane</keyword>
<dbReference type="Proteomes" id="UP000054653">
    <property type="component" value="Unassembled WGS sequence"/>
</dbReference>
<feature type="transmembrane region" description="Helical" evidence="1">
    <location>
        <begin position="29"/>
        <end position="50"/>
    </location>
</feature>
<gene>
    <name evidence="2" type="ORF">T03_12438</name>
</gene>
<dbReference type="EMBL" id="JYDI01007058">
    <property type="protein sequence ID" value="KRY02881.1"/>
    <property type="molecule type" value="Genomic_DNA"/>
</dbReference>
<dbReference type="AlphaFoldDB" id="A0A0V0YRS0"/>
<keyword evidence="3" id="KW-1185">Reference proteome</keyword>
<accession>A0A0V0YRS0</accession>